<accession>A0A0F4PLY1</accession>
<dbReference type="Proteomes" id="UP000033664">
    <property type="component" value="Unassembled WGS sequence"/>
</dbReference>
<keyword evidence="2" id="KW-1185">Reference proteome</keyword>
<evidence type="ECO:0000313" key="1">
    <source>
        <dbReference type="EMBL" id="KJY96422.1"/>
    </source>
</evidence>
<gene>
    <name evidence="1" type="ORF">TW72_16925</name>
</gene>
<protein>
    <submittedName>
        <fullName evidence="1">Uncharacterized protein</fullName>
    </submittedName>
</protein>
<dbReference type="PATRIC" id="fig|151081.8.peg.3804"/>
<dbReference type="EMBL" id="JXXZ01000017">
    <property type="protein sequence ID" value="KJY96422.1"/>
    <property type="molecule type" value="Genomic_DNA"/>
</dbReference>
<name>A0A0F4PLY1_9GAMM</name>
<evidence type="ECO:0000313" key="2">
    <source>
        <dbReference type="Proteomes" id="UP000033664"/>
    </source>
</evidence>
<dbReference type="OrthoDB" id="6301380at2"/>
<proteinExistence type="predicted"/>
<reference evidence="1 2" key="1">
    <citation type="journal article" date="2015" name="BMC Genomics">
        <title>Genome mining reveals unlocked bioactive potential of marine Gram-negative bacteria.</title>
        <authorList>
            <person name="Machado H."/>
            <person name="Sonnenschein E.C."/>
            <person name="Melchiorsen J."/>
            <person name="Gram L."/>
        </authorList>
    </citation>
    <scope>NUCLEOTIDE SEQUENCE [LARGE SCALE GENOMIC DNA]</scope>
    <source>
        <strain evidence="1 2">S3137</strain>
    </source>
</reference>
<sequence>MNKYQLFPRCLQREKLKIQSQPLLVEIQKHRDITQGDIDNARVEEEISPDGLRKPALIISSINNLPGDKFDIDIMLLEKEKIRRAAMNVEGILKILPDKSDEDYHYWLNKLMHEMYTLGSKVQEHNDFIEHLYALKATEKHSRDRVSSGSSSPKAYQPYITLIKQVVEDIQKHPYMSRVSRLKLADAIDELLIENTISPPSHKSIKKYIAEAYACPGKRGNKSRTGPSLNELKKWISDNYKNKIITKSDC</sequence>
<organism evidence="1 2">
    <name type="scientific">Pseudoalteromonas ruthenica</name>
    <dbReference type="NCBI Taxonomy" id="151081"/>
    <lineage>
        <taxon>Bacteria</taxon>
        <taxon>Pseudomonadati</taxon>
        <taxon>Pseudomonadota</taxon>
        <taxon>Gammaproteobacteria</taxon>
        <taxon>Alteromonadales</taxon>
        <taxon>Pseudoalteromonadaceae</taxon>
        <taxon>Pseudoalteromonas</taxon>
    </lineage>
</organism>
<comment type="caution">
    <text evidence="1">The sequence shown here is derived from an EMBL/GenBank/DDBJ whole genome shotgun (WGS) entry which is preliminary data.</text>
</comment>
<dbReference type="AlphaFoldDB" id="A0A0F4PLY1"/>
<dbReference type="RefSeq" id="WP_045980693.1">
    <property type="nucleotide sequence ID" value="NZ_CP023396.1"/>
</dbReference>
<dbReference type="GeneID" id="58230181"/>